<feature type="compositionally biased region" description="Basic and acidic residues" evidence="1">
    <location>
        <begin position="250"/>
        <end position="283"/>
    </location>
</feature>
<accession>K2SZR3</accession>
<feature type="region of interest" description="Disordered" evidence="1">
    <location>
        <begin position="121"/>
        <end position="220"/>
    </location>
</feature>
<dbReference type="eggNOG" id="ENOG502S5GS">
    <property type="taxonomic scope" value="Eukaryota"/>
</dbReference>
<evidence type="ECO:0000313" key="3">
    <source>
        <dbReference type="EMBL" id="EKG22140.1"/>
    </source>
</evidence>
<feature type="compositionally biased region" description="Low complexity" evidence="1">
    <location>
        <begin position="360"/>
        <end position="373"/>
    </location>
</feature>
<feature type="compositionally biased region" description="Basic and acidic residues" evidence="1">
    <location>
        <begin position="419"/>
        <end position="435"/>
    </location>
</feature>
<dbReference type="Pfam" id="PF10453">
    <property type="entry name" value="NUFIP1"/>
    <property type="match status" value="1"/>
</dbReference>
<feature type="compositionally biased region" description="Polar residues" evidence="1">
    <location>
        <begin position="19"/>
        <end position="30"/>
    </location>
</feature>
<name>K2SZR3_MACPH</name>
<proteinExistence type="predicted"/>
<dbReference type="OrthoDB" id="273070at2759"/>
<dbReference type="EMBL" id="AHHD01000028">
    <property type="protein sequence ID" value="EKG22140.1"/>
    <property type="molecule type" value="Genomic_DNA"/>
</dbReference>
<feature type="compositionally biased region" description="Polar residues" evidence="1">
    <location>
        <begin position="65"/>
        <end position="87"/>
    </location>
</feature>
<dbReference type="PANTHER" id="PTHR13309:SF0">
    <property type="entry name" value="FMR1-INTERACTING PROTEIN NUFIP1"/>
    <property type="match status" value="1"/>
</dbReference>
<feature type="compositionally biased region" description="Polar residues" evidence="1">
    <location>
        <begin position="121"/>
        <end position="135"/>
    </location>
</feature>
<dbReference type="GO" id="GO:0003723">
    <property type="term" value="F:RNA binding"/>
    <property type="evidence" value="ECO:0007669"/>
    <property type="project" value="InterPro"/>
</dbReference>
<feature type="region of interest" description="Disordered" evidence="1">
    <location>
        <begin position="250"/>
        <end position="435"/>
    </location>
</feature>
<gene>
    <name evidence="3" type="ORF">MPH_00467</name>
</gene>
<dbReference type="Proteomes" id="UP000007129">
    <property type="component" value="Unassembled WGS sequence"/>
</dbReference>
<evidence type="ECO:0000313" key="4">
    <source>
        <dbReference type="Proteomes" id="UP000007129"/>
    </source>
</evidence>
<feature type="region of interest" description="Disordered" evidence="1">
    <location>
        <begin position="1"/>
        <end position="95"/>
    </location>
</feature>
<dbReference type="STRING" id="1126212.K2SZR3"/>
<sequence>MGGFSFPPPPPPPPKANAQDASSATYQTQPGAYGQRPGRGGGDRGRGRGRGRGNHNRGGFSRGGATNNYASNQSVSQQRYASTNGSSLDMAALPAGGYINPAFAPMYANVVNRSAQVPQPWIAQSPSGQSAGYLQSTTTTSNTTRPLSIHRPPTKPKVQAAPSVPSFGFALPTTKPQVPPADNNDGSKNRKRKHNQLGLTPRSDVHEDSEDDADEEARFQATGEALHFEYKGRSSTLKSAEDIAAWIEERKRRFPTKERIAQKQKEEEERKRAREQAQAEKRLKYQTSETQTKKRKRKDGDGQDKAIRKAEKLREKLRKAEEAVAKAKGEYGSQNKDDTAPKRSLVINYDSEDSADQTGEETSSLNESSSEVSTDSDSDDSSSSDNDSDDNPPPEEESSAKRPLRVHLPNRKAPPTEAPRPRQDRHKQEPKRMTLRERMLEQQRRQEAELALRAIKLLGQSGMLG</sequence>
<evidence type="ECO:0000256" key="1">
    <source>
        <dbReference type="SAM" id="MobiDB-lite"/>
    </source>
</evidence>
<dbReference type="GO" id="GO:0005634">
    <property type="term" value="C:nucleus"/>
    <property type="evidence" value="ECO:0007669"/>
    <property type="project" value="TreeGrafter"/>
</dbReference>
<dbReference type="InterPro" id="IPR039136">
    <property type="entry name" value="NUFIP1-like"/>
</dbReference>
<protein>
    <recommendedName>
        <fullName evidence="2">FMR1-interacting protein 1 conserved domain-containing protein</fullName>
    </recommendedName>
</protein>
<dbReference type="InParanoid" id="K2SZR3"/>
<feature type="compositionally biased region" description="Acidic residues" evidence="1">
    <location>
        <begin position="350"/>
        <end position="359"/>
    </location>
</feature>
<feature type="compositionally biased region" description="Acidic residues" evidence="1">
    <location>
        <begin position="374"/>
        <end position="397"/>
    </location>
</feature>
<comment type="caution">
    <text evidence="3">The sequence shown here is derived from an EMBL/GenBank/DDBJ whole genome shotgun (WGS) entry which is preliminary data.</text>
</comment>
<reference evidence="3 4" key="1">
    <citation type="journal article" date="2012" name="BMC Genomics">
        <title>Tools to kill: Genome of one of the most destructive plant pathogenic fungi Macrophomina phaseolina.</title>
        <authorList>
            <person name="Islam M.S."/>
            <person name="Haque M.S."/>
            <person name="Islam M.M."/>
            <person name="Emdad E.M."/>
            <person name="Halim A."/>
            <person name="Hossen Q.M.M."/>
            <person name="Hossain M.Z."/>
            <person name="Ahmed B."/>
            <person name="Rahim S."/>
            <person name="Rahman M.S."/>
            <person name="Alam M.M."/>
            <person name="Hou S."/>
            <person name="Wan X."/>
            <person name="Saito J.A."/>
            <person name="Alam M."/>
        </authorList>
    </citation>
    <scope>NUCLEOTIDE SEQUENCE [LARGE SCALE GENOMIC DNA]</scope>
    <source>
        <strain evidence="3 4">MS6</strain>
    </source>
</reference>
<feature type="compositionally biased region" description="Pro residues" evidence="1">
    <location>
        <begin position="1"/>
        <end position="15"/>
    </location>
</feature>
<dbReference type="InterPro" id="IPR019496">
    <property type="entry name" value="NUFIP1_cons_dom"/>
</dbReference>
<dbReference type="HOGENOM" id="CLU_044090_0_0_1"/>
<feature type="compositionally biased region" description="Basic and acidic residues" evidence="1">
    <location>
        <begin position="298"/>
        <end position="341"/>
    </location>
</feature>
<dbReference type="GO" id="GO:0000492">
    <property type="term" value="P:box C/D snoRNP assembly"/>
    <property type="evidence" value="ECO:0007669"/>
    <property type="project" value="TreeGrafter"/>
</dbReference>
<dbReference type="AlphaFoldDB" id="K2SZR3"/>
<feature type="domain" description="FMR1-interacting protein 1 conserved" evidence="2">
    <location>
        <begin position="232"/>
        <end position="272"/>
    </location>
</feature>
<dbReference type="PANTHER" id="PTHR13309">
    <property type="entry name" value="NUCLEAR FRAGILE X MENTAL RETARDATION PROTEIN INTERACTING PROTEIN 1"/>
    <property type="match status" value="1"/>
</dbReference>
<organism evidence="3 4">
    <name type="scientific">Macrophomina phaseolina (strain MS6)</name>
    <name type="common">Charcoal rot fungus</name>
    <dbReference type="NCBI Taxonomy" id="1126212"/>
    <lineage>
        <taxon>Eukaryota</taxon>
        <taxon>Fungi</taxon>
        <taxon>Dikarya</taxon>
        <taxon>Ascomycota</taxon>
        <taxon>Pezizomycotina</taxon>
        <taxon>Dothideomycetes</taxon>
        <taxon>Dothideomycetes incertae sedis</taxon>
        <taxon>Botryosphaeriales</taxon>
        <taxon>Botryosphaeriaceae</taxon>
        <taxon>Macrophomina</taxon>
    </lineage>
</organism>
<evidence type="ECO:0000259" key="2">
    <source>
        <dbReference type="Pfam" id="PF10453"/>
    </source>
</evidence>
<dbReference type="VEuPathDB" id="FungiDB:MPH_00467"/>